<evidence type="ECO:0000313" key="4">
    <source>
        <dbReference type="EMBL" id="MBE9028548.1"/>
    </source>
</evidence>
<organism evidence="4 5">
    <name type="scientific">Romeriopsis navalis LEGE 11480</name>
    <dbReference type="NCBI Taxonomy" id="2777977"/>
    <lineage>
        <taxon>Bacteria</taxon>
        <taxon>Bacillati</taxon>
        <taxon>Cyanobacteriota</taxon>
        <taxon>Cyanophyceae</taxon>
        <taxon>Leptolyngbyales</taxon>
        <taxon>Leptolyngbyaceae</taxon>
        <taxon>Romeriopsis</taxon>
        <taxon>Romeriopsis navalis</taxon>
    </lineage>
</organism>
<keyword evidence="1" id="KW-0732">Signal</keyword>
<dbReference type="Proteomes" id="UP000625316">
    <property type="component" value="Unassembled WGS sequence"/>
</dbReference>
<dbReference type="InterPro" id="IPR029052">
    <property type="entry name" value="Metallo-depent_PP-like"/>
</dbReference>
<dbReference type="RefSeq" id="WP_264323372.1">
    <property type="nucleotide sequence ID" value="NZ_JADEXQ010000004.1"/>
</dbReference>
<gene>
    <name evidence="4" type="ORF">IQ266_02100</name>
</gene>
<protein>
    <submittedName>
        <fullName evidence="4">Metallophosphoesterase</fullName>
    </submittedName>
</protein>
<sequence>MGLGRRRFVGLSGLAGLGILGAVAARYLPRYWFEEPLPTNPILAQVPESDELVLRFAAIGDSGAGTETQRMIGSAMADWQQRDPYDLVVMAGDNIYNSGEISRVQATFEEPYAALLKRGVQFRAALGNHDIRTDNGNPQVKYAGFNMDDRYYTYTHKGCQFFVLETNPGADWPTQLTWLKQELAASTAAVKIVYGHHPIYSSGHYGTNPLMVKRLTPMFKKYGVQLYLNGHDHHYERSAPINGTTYLVTGHGGAYLRPVGKSKFTEFALSRHGFSLVEIRTKSIVIQGIDRDGKVFDRGVVPISVA</sequence>
<evidence type="ECO:0000259" key="3">
    <source>
        <dbReference type="Pfam" id="PF00149"/>
    </source>
</evidence>
<dbReference type="Gene3D" id="3.60.21.10">
    <property type="match status" value="1"/>
</dbReference>
<keyword evidence="5" id="KW-1185">Reference proteome</keyword>
<accession>A0A928Z2W1</accession>
<dbReference type="InterPro" id="IPR004843">
    <property type="entry name" value="Calcineurin-like_PHP"/>
</dbReference>
<dbReference type="SUPFAM" id="SSF56300">
    <property type="entry name" value="Metallo-dependent phosphatases"/>
    <property type="match status" value="1"/>
</dbReference>
<proteinExistence type="predicted"/>
<keyword evidence="2" id="KW-0378">Hydrolase</keyword>
<evidence type="ECO:0000256" key="2">
    <source>
        <dbReference type="ARBA" id="ARBA00022801"/>
    </source>
</evidence>
<comment type="caution">
    <text evidence="4">The sequence shown here is derived from an EMBL/GenBank/DDBJ whole genome shotgun (WGS) entry which is preliminary data.</text>
</comment>
<dbReference type="GO" id="GO:0016787">
    <property type="term" value="F:hydrolase activity"/>
    <property type="evidence" value="ECO:0007669"/>
    <property type="project" value="UniProtKB-KW"/>
</dbReference>
<dbReference type="PANTHER" id="PTHR10161">
    <property type="entry name" value="TARTRATE-RESISTANT ACID PHOSPHATASE TYPE 5"/>
    <property type="match status" value="1"/>
</dbReference>
<dbReference type="AlphaFoldDB" id="A0A928Z2W1"/>
<dbReference type="InterPro" id="IPR051558">
    <property type="entry name" value="Metallophosphoesterase_PAP"/>
</dbReference>
<dbReference type="EMBL" id="JADEXQ010000004">
    <property type="protein sequence ID" value="MBE9028548.1"/>
    <property type="molecule type" value="Genomic_DNA"/>
</dbReference>
<name>A0A928Z2W1_9CYAN</name>
<feature type="domain" description="Calcineurin-like phosphoesterase" evidence="3">
    <location>
        <begin position="55"/>
        <end position="235"/>
    </location>
</feature>
<dbReference type="PANTHER" id="PTHR10161:SF14">
    <property type="entry name" value="TARTRATE-RESISTANT ACID PHOSPHATASE TYPE 5"/>
    <property type="match status" value="1"/>
</dbReference>
<evidence type="ECO:0000256" key="1">
    <source>
        <dbReference type="ARBA" id="ARBA00022729"/>
    </source>
</evidence>
<reference evidence="4" key="1">
    <citation type="submission" date="2020-10" db="EMBL/GenBank/DDBJ databases">
        <authorList>
            <person name="Castelo-Branco R."/>
            <person name="Eusebio N."/>
            <person name="Adriana R."/>
            <person name="Vieira A."/>
            <person name="Brugerolle De Fraissinette N."/>
            <person name="Rezende De Castro R."/>
            <person name="Schneider M.P."/>
            <person name="Vasconcelos V."/>
            <person name="Leao P.N."/>
        </authorList>
    </citation>
    <scope>NUCLEOTIDE SEQUENCE</scope>
    <source>
        <strain evidence="4">LEGE 11480</strain>
    </source>
</reference>
<evidence type="ECO:0000313" key="5">
    <source>
        <dbReference type="Proteomes" id="UP000625316"/>
    </source>
</evidence>
<dbReference type="Pfam" id="PF00149">
    <property type="entry name" value="Metallophos"/>
    <property type="match status" value="1"/>
</dbReference>